<dbReference type="EMBL" id="CAMXCT010001290">
    <property type="protein sequence ID" value="CAI3988678.1"/>
    <property type="molecule type" value="Genomic_DNA"/>
</dbReference>
<keyword evidence="17" id="KW-1185">Reference proteome</keyword>
<dbReference type="PANTHER" id="PTHR45977:SF4">
    <property type="entry name" value="RING-TYPE DOMAIN-CONTAINING PROTEIN"/>
    <property type="match status" value="1"/>
</dbReference>
<keyword evidence="7 12" id="KW-0863">Zinc-finger</keyword>
<organism evidence="15">
    <name type="scientific">Cladocopium goreaui</name>
    <dbReference type="NCBI Taxonomy" id="2562237"/>
    <lineage>
        <taxon>Eukaryota</taxon>
        <taxon>Sar</taxon>
        <taxon>Alveolata</taxon>
        <taxon>Dinophyceae</taxon>
        <taxon>Suessiales</taxon>
        <taxon>Symbiodiniaceae</taxon>
        <taxon>Cladocopium</taxon>
    </lineage>
</organism>
<evidence type="ECO:0000256" key="3">
    <source>
        <dbReference type="ARBA" id="ARBA00012483"/>
    </source>
</evidence>
<evidence type="ECO:0000256" key="10">
    <source>
        <dbReference type="ARBA" id="ARBA00022989"/>
    </source>
</evidence>
<protein>
    <recommendedName>
        <fullName evidence="3">RING-type E3 ubiquitin transferase</fullName>
        <ecNumber evidence="3">2.3.2.27</ecNumber>
    </recommendedName>
</protein>
<evidence type="ECO:0000256" key="8">
    <source>
        <dbReference type="ARBA" id="ARBA00022786"/>
    </source>
</evidence>
<feature type="domain" description="RING-type" evidence="14">
    <location>
        <begin position="91"/>
        <end position="134"/>
    </location>
</feature>
<comment type="catalytic activity">
    <reaction evidence="1">
        <text>S-ubiquitinyl-[E2 ubiquitin-conjugating enzyme]-L-cysteine + [acceptor protein]-L-lysine = [E2 ubiquitin-conjugating enzyme]-L-cysteine + N(6)-ubiquitinyl-[acceptor protein]-L-lysine.</text>
        <dbReference type="EC" id="2.3.2.27"/>
    </reaction>
</comment>
<gene>
    <name evidence="15" type="ORF">C1SCF055_LOCUS15808</name>
</gene>
<evidence type="ECO:0000256" key="7">
    <source>
        <dbReference type="ARBA" id="ARBA00022771"/>
    </source>
</evidence>
<dbReference type="EC" id="2.3.2.27" evidence="3"/>
<reference evidence="15" key="1">
    <citation type="submission" date="2022-10" db="EMBL/GenBank/DDBJ databases">
        <authorList>
            <person name="Chen Y."/>
            <person name="Dougan E. K."/>
            <person name="Chan C."/>
            <person name="Rhodes N."/>
            <person name="Thang M."/>
        </authorList>
    </citation>
    <scope>NUCLEOTIDE SEQUENCE</scope>
</reference>
<evidence type="ECO:0000256" key="4">
    <source>
        <dbReference type="ARBA" id="ARBA00022679"/>
    </source>
</evidence>
<keyword evidence="9" id="KW-0862">Zinc</keyword>
<keyword evidence="4" id="KW-0808">Transferase</keyword>
<dbReference type="InterPro" id="IPR001841">
    <property type="entry name" value="Znf_RING"/>
</dbReference>
<keyword evidence="6" id="KW-0479">Metal-binding</keyword>
<feature type="region of interest" description="Disordered" evidence="13">
    <location>
        <begin position="175"/>
        <end position="194"/>
    </location>
</feature>
<evidence type="ECO:0000256" key="11">
    <source>
        <dbReference type="ARBA" id="ARBA00023136"/>
    </source>
</evidence>
<dbReference type="GO" id="GO:0016020">
    <property type="term" value="C:membrane"/>
    <property type="evidence" value="ECO:0007669"/>
    <property type="project" value="UniProtKB-SubCell"/>
</dbReference>
<evidence type="ECO:0000259" key="14">
    <source>
        <dbReference type="PROSITE" id="PS50089"/>
    </source>
</evidence>
<dbReference type="GO" id="GO:0061630">
    <property type="term" value="F:ubiquitin protein ligase activity"/>
    <property type="evidence" value="ECO:0007669"/>
    <property type="project" value="UniProtKB-EC"/>
</dbReference>
<feature type="region of interest" description="Disordered" evidence="13">
    <location>
        <begin position="146"/>
        <end position="168"/>
    </location>
</feature>
<dbReference type="GO" id="GO:0016567">
    <property type="term" value="P:protein ubiquitination"/>
    <property type="evidence" value="ECO:0007669"/>
    <property type="project" value="TreeGrafter"/>
</dbReference>
<evidence type="ECO:0000256" key="5">
    <source>
        <dbReference type="ARBA" id="ARBA00022692"/>
    </source>
</evidence>
<dbReference type="PROSITE" id="PS50089">
    <property type="entry name" value="ZF_RING_2"/>
    <property type="match status" value="1"/>
</dbReference>
<name>A0A9P1CCN7_9DINO</name>
<keyword evidence="10" id="KW-1133">Transmembrane helix</keyword>
<evidence type="ECO:0000313" key="17">
    <source>
        <dbReference type="Proteomes" id="UP001152797"/>
    </source>
</evidence>
<dbReference type="EMBL" id="CAMXCT020001290">
    <property type="protein sequence ID" value="CAL1142053.1"/>
    <property type="molecule type" value="Genomic_DNA"/>
</dbReference>
<evidence type="ECO:0000256" key="1">
    <source>
        <dbReference type="ARBA" id="ARBA00000900"/>
    </source>
</evidence>
<sequence length="226" mass="24864">MESIAARSCSLGFPMCCALPSVFLNWLSALYTQNHEHLPSGGISQTALCMPQAGGSCKMLQDSMGMPSVERFEDADFQALARRNLESAAECAICLANVEVGEEAVQLPCAARHTFHDDCAREWLSRNVTCPLCRVDVRALVRSERRGPAGDEAAAAPGEPAPGSPRAFGYTRDGGLIMRYDPRPPPEEERPPYIPPELHSVAELVEIEYPERGTARIWRVPRRISR</sequence>
<evidence type="ECO:0000256" key="6">
    <source>
        <dbReference type="ARBA" id="ARBA00022723"/>
    </source>
</evidence>
<dbReference type="GO" id="GO:0008270">
    <property type="term" value="F:zinc ion binding"/>
    <property type="evidence" value="ECO:0007669"/>
    <property type="project" value="UniProtKB-KW"/>
</dbReference>
<evidence type="ECO:0000313" key="16">
    <source>
        <dbReference type="EMBL" id="CAL1142053.1"/>
    </source>
</evidence>
<dbReference type="Pfam" id="PF13639">
    <property type="entry name" value="zf-RING_2"/>
    <property type="match status" value="1"/>
</dbReference>
<dbReference type="Gene3D" id="3.30.40.10">
    <property type="entry name" value="Zinc/RING finger domain, C3HC4 (zinc finger)"/>
    <property type="match status" value="1"/>
</dbReference>
<accession>A0A9P1CCN7</accession>
<evidence type="ECO:0000256" key="13">
    <source>
        <dbReference type="SAM" id="MobiDB-lite"/>
    </source>
</evidence>
<dbReference type="SUPFAM" id="SSF57850">
    <property type="entry name" value="RING/U-box"/>
    <property type="match status" value="1"/>
</dbReference>
<comment type="subcellular location">
    <subcellularLocation>
        <location evidence="2">Membrane</location>
        <topology evidence="2">Multi-pass membrane protein</topology>
    </subcellularLocation>
</comment>
<comment type="caution">
    <text evidence="15">The sequence shown here is derived from an EMBL/GenBank/DDBJ whole genome shotgun (WGS) entry which is preliminary data.</text>
</comment>
<dbReference type="InterPro" id="IPR013083">
    <property type="entry name" value="Znf_RING/FYVE/PHD"/>
</dbReference>
<dbReference type="SMART" id="SM00184">
    <property type="entry name" value="RING"/>
    <property type="match status" value="1"/>
</dbReference>
<evidence type="ECO:0000313" key="15">
    <source>
        <dbReference type="EMBL" id="CAI3988678.1"/>
    </source>
</evidence>
<keyword evidence="8" id="KW-0833">Ubl conjugation pathway</keyword>
<evidence type="ECO:0000256" key="2">
    <source>
        <dbReference type="ARBA" id="ARBA00004141"/>
    </source>
</evidence>
<dbReference type="PANTHER" id="PTHR45977">
    <property type="entry name" value="TARGET OF ERK KINASE MPK-1"/>
    <property type="match status" value="1"/>
</dbReference>
<dbReference type="EMBL" id="CAMXCT030001290">
    <property type="protein sequence ID" value="CAL4775990.1"/>
    <property type="molecule type" value="Genomic_DNA"/>
</dbReference>
<keyword evidence="11" id="KW-0472">Membrane</keyword>
<keyword evidence="5" id="KW-0812">Transmembrane</keyword>
<evidence type="ECO:0000256" key="9">
    <source>
        <dbReference type="ARBA" id="ARBA00022833"/>
    </source>
</evidence>
<dbReference type="Proteomes" id="UP001152797">
    <property type="component" value="Unassembled WGS sequence"/>
</dbReference>
<evidence type="ECO:0000256" key="12">
    <source>
        <dbReference type="PROSITE-ProRule" id="PRU00175"/>
    </source>
</evidence>
<dbReference type="AlphaFoldDB" id="A0A9P1CCN7"/>
<reference evidence="16" key="2">
    <citation type="submission" date="2024-04" db="EMBL/GenBank/DDBJ databases">
        <authorList>
            <person name="Chen Y."/>
            <person name="Shah S."/>
            <person name="Dougan E. K."/>
            <person name="Thang M."/>
            <person name="Chan C."/>
        </authorList>
    </citation>
    <scope>NUCLEOTIDE SEQUENCE [LARGE SCALE GENOMIC DNA]</scope>
</reference>
<feature type="compositionally biased region" description="Basic and acidic residues" evidence="13">
    <location>
        <begin position="180"/>
        <end position="191"/>
    </location>
</feature>
<dbReference type="GO" id="GO:0006511">
    <property type="term" value="P:ubiquitin-dependent protein catabolic process"/>
    <property type="evidence" value="ECO:0007669"/>
    <property type="project" value="TreeGrafter"/>
</dbReference>
<dbReference type="OrthoDB" id="8062037at2759"/>
<proteinExistence type="predicted"/>